<sequence>MSTTILYIGRYYDDLVLRGYAIARIQEDQAKNCNEKNSFMVVTQNGHFKYLNINDTFSSVSNGNCNAFLYVDSVTNMDLKILNYT</sequence>
<keyword evidence="1" id="KW-1185">Reference proteome</keyword>
<reference evidence="2" key="1">
    <citation type="submission" date="2022-11" db="UniProtKB">
        <authorList>
            <consortium name="WormBaseParasite"/>
        </authorList>
    </citation>
    <scope>IDENTIFICATION</scope>
</reference>
<name>A0A914D5A4_9BILA</name>
<protein>
    <submittedName>
        <fullName evidence="2">Uncharacterized protein</fullName>
    </submittedName>
</protein>
<evidence type="ECO:0000313" key="1">
    <source>
        <dbReference type="Proteomes" id="UP000887540"/>
    </source>
</evidence>
<organism evidence="1 2">
    <name type="scientific">Acrobeloides nanus</name>
    <dbReference type="NCBI Taxonomy" id="290746"/>
    <lineage>
        <taxon>Eukaryota</taxon>
        <taxon>Metazoa</taxon>
        <taxon>Ecdysozoa</taxon>
        <taxon>Nematoda</taxon>
        <taxon>Chromadorea</taxon>
        <taxon>Rhabditida</taxon>
        <taxon>Tylenchina</taxon>
        <taxon>Cephalobomorpha</taxon>
        <taxon>Cephaloboidea</taxon>
        <taxon>Cephalobidae</taxon>
        <taxon>Acrobeloides</taxon>
    </lineage>
</organism>
<dbReference type="WBParaSite" id="ACRNAN_scaffold19238.g20501.t1">
    <property type="protein sequence ID" value="ACRNAN_scaffold19238.g20501.t1"/>
    <property type="gene ID" value="ACRNAN_scaffold19238.g20501"/>
</dbReference>
<dbReference type="Proteomes" id="UP000887540">
    <property type="component" value="Unplaced"/>
</dbReference>
<dbReference type="AlphaFoldDB" id="A0A914D5A4"/>
<evidence type="ECO:0000313" key="2">
    <source>
        <dbReference type="WBParaSite" id="ACRNAN_scaffold19238.g20501.t1"/>
    </source>
</evidence>
<proteinExistence type="predicted"/>
<accession>A0A914D5A4</accession>